<protein>
    <submittedName>
        <fullName evidence="1">Uncharacterized protein</fullName>
    </submittedName>
</protein>
<sequence length="77" mass="8405">MSSTTVLKPIRRQDNGTHCSSLIASPLRWRGKVLLLDGERGTNGKRLSATRTEISVTHPSSSKGYLDRRNVSGKNGP</sequence>
<evidence type="ECO:0000313" key="1">
    <source>
        <dbReference type="EMBL" id="KAJ8007102.1"/>
    </source>
</evidence>
<organism evidence="1 2">
    <name type="scientific">Dallia pectoralis</name>
    <name type="common">Alaska blackfish</name>
    <dbReference type="NCBI Taxonomy" id="75939"/>
    <lineage>
        <taxon>Eukaryota</taxon>
        <taxon>Metazoa</taxon>
        <taxon>Chordata</taxon>
        <taxon>Craniata</taxon>
        <taxon>Vertebrata</taxon>
        <taxon>Euteleostomi</taxon>
        <taxon>Actinopterygii</taxon>
        <taxon>Neopterygii</taxon>
        <taxon>Teleostei</taxon>
        <taxon>Protacanthopterygii</taxon>
        <taxon>Esociformes</taxon>
        <taxon>Umbridae</taxon>
        <taxon>Dallia</taxon>
    </lineage>
</organism>
<comment type="caution">
    <text evidence="1">The sequence shown here is derived from an EMBL/GenBank/DDBJ whole genome shotgun (WGS) entry which is preliminary data.</text>
</comment>
<evidence type="ECO:0000313" key="2">
    <source>
        <dbReference type="Proteomes" id="UP001157502"/>
    </source>
</evidence>
<accession>A0ACC2GU88</accession>
<keyword evidence="2" id="KW-1185">Reference proteome</keyword>
<reference evidence="1" key="1">
    <citation type="submission" date="2021-05" db="EMBL/GenBank/DDBJ databases">
        <authorList>
            <person name="Pan Q."/>
            <person name="Jouanno E."/>
            <person name="Zahm M."/>
            <person name="Klopp C."/>
            <person name="Cabau C."/>
            <person name="Louis A."/>
            <person name="Berthelot C."/>
            <person name="Parey E."/>
            <person name="Roest Crollius H."/>
            <person name="Montfort J."/>
            <person name="Robinson-Rechavi M."/>
            <person name="Bouchez O."/>
            <person name="Lampietro C."/>
            <person name="Lopez Roques C."/>
            <person name="Donnadieu C."/>
            <person name="Postlethwait J."/>
            <person name="Bobe J."/>
            <person name="Dillon D."/>
            <person name="Chandos A."/>
            <person name="von Hippel F."/>
            <person name="Guiguen Y."/>
        </authorList>
    </citation>
    <scope>NUCLEOTIDE SEQUENCE</scope>
    <source>
        <strain evidence="1">YG-Jan2019</strain>
    </source>
</reference>
<proteinExistence type="predicted"/>
<dbReference type="EMBL" id="CM055736">
    <property type="protein sequence ID" value="KAJ8007102.1"/>
    <property type="molecule type" value="Genomic_DNA"/>
</dbReference>
<dbReference type="Proteomes" id="UP001157502">
    <property type="component" value="Chromosome 9"/>
</dbReference>
<name>A0ACC2GU88_DALPE</name>
<gene>
    <name evidence="1" type="ORF">DPEC_G00114080</name>
</gene>